<keyword evidence="2" id="KW-1185">Reference proteome</keyword>
<evidence type="ECO:0008006" key="3">
    <source>
        <dbReference type="Google" id="ProtNLM"/>
    </source>
</evidence>
<sequence length="84" mass="9736">MLDNLLIRECNAKDESAFIKLNLTFMQEVMAENPYWTSLKMPTEEEMRNVFKEALSMPEHIQIFVGEIDGEVIGYANTLMVYSI</sequence>
<evidence type="ECO:0000313" key="2">
    <source>
        <dbReference type="Proteomes" id="UP000198304"/>
    </source>
</evidence>
<protein>
    <recommendedName>
        <fullName evidence="3">Acetyltransferase (GNAT) domain-containing protein</fullName>
    </recommendedName>
</protein>
<dbReference type="OrthoDB" id="9792929at2"/>
<dbReference type="EMBL" id="FZOJ01000018">
    <property type="protein sequence ID" value="SNS72416.1"/>
    <property type="molecule type" value="Genomic_DNA"/>
</dbReference>
<dbReference type="Gene3D" id="3.40.630.30">
    <property type="match status" value="1"/>
</dbReference>
<dbReference type="AlphaFoldDB" id="A0A239GT74"/>
<proteinExistence type="predicted"/>
<dbReference type="SUPFAM" id="SSF55729">
    <property type="entry name" value="Acyl-CoA N-acyltransferases (Nat)"/>
    <property type="match status" value="1"/>
</dbReference>
<reference evidence="2" key="1">
    <citation type="submission" date="2017-06" db="EMBL/GenBank/DDBJ databases">
        <authorList>
            <person name="Varghese N."/>
            <person name="Submissions S."/>
        </authorList>
    </citation>
    <scope>NUCLEOTIDE SEQUENCE [LARGE SCALE GENOMIC DNA]</scope>
    <source>
        <strain evidence="2">SCA</strain>
    </source>
</reference>
<gene>
    <name evidence="1" type="ORF">SAMN05446037_101882</name>
</gene>
<evidence type="ECO:0000313" key="1">
    <source>
        <dbReference type="EMBL" id="SNS72416.1"/>
    </source>
</evidence>
<dbReference type="RefSeq" id="WP_089283968.1">
    <property type="nucleotide sequence ID" value="NZ_FZOJ01000018.1"/>
</dbReference>
<dbReference type="InterPro" id="IPR016181">
    <property type="entry name" value="Acyl_CoA_acyltransferase"/>
</dbReference>
<dbReference type="Proteomes" id="UP000198304">
    <property type="component" value="Unassembled WGS sequence"/>
</dbReference>
<name>A0A239GT74_9FIRM</name>
<accession>A0A239GT74</accession>
<organism evidence="1 2">
    <name type="scientific">Anaerovirgula multivorans</name>
    <dbReference type="NCBI Taxonomy" id="312168"/>
    <lineage>
        <taxon>Bacteria</taxon>
        <taxon>Bacillati</taxon>
        <taxon>Bacillota</taxon>
        <taxon>Clostridia</taxon>
        <taxon>Peptostreptococcales</taxon>
        <taxon>Natronincolaceae</taxon>
        <taxon>Anaerovirgula</taxon>
    </lineage>
</organism>